<dbReference type="Proteomes" id="UP000460272">
    <property type="component" value="Unassembled WGS sequence"/>
</dbReference>
<comment type="caution">
    <text evidence="3">The sequence shown here is derived from an EMBL/GenBank/DDBJ whole genome shotgun (WGS) entry which is preliminary data.</text>
</comment>
<evidence type="ECO:0000313" key="3">
    <source>
        <dbReference type="EMBL" id="TVZ02630.1"/>
    </source>
</evidence>
<keyword evidence="2" id="KW-0812">Transmembrane</keyword>
<feature type="compositionally biased region" description="Low complexity" evidence="1">
    <location>
        <begin position="16"/>
        <end position="26"/>
    </location>
</feature>
<dbReference type="EMBL" id="RPFW01000005">
    <property type="protein sequence ID" value="TVZ02630.1"/>
    <property type="molecule type" value="Genomic_DNA"/>
</dbReference>
<gene>
    <name evidence="3" type="ORF">EAS64_28065</name>
</gene>
<accession>A0A6P2BUI6</accession>
<organism evidence="3 4">
    <name type="scientific">Trebonia kvetii</name>
    <dbReference type="NCBI Taxonomy" id="2480626"/>
    <lineage>
        <taxon>Bacteria</taxon>
        <taxon>Bacillati</taxon>
        <taxon>Actinomycetota</taxon>
        <taxon>Actinomycetes</taxon>
        <taxon>Streptosporangiales</taxon>
        <taxon>Treboniaceae</taxon>
        <taxon>Trebonia</taxon>
    </lineage>
</organism>
<feature type="transmembrane region" description="Helical" evidence="2">
    <location>
        <begin position="70"/>
        <end position="97"/>
    </location>
</feature>
<keyword evidence="4" id="KW-1185">Reference proteome</keyword>
<sequence length="180" mass="20097">MADPDQGAQPPPPAQPTTDAQASPTAHVPETGWLATTLKGVRYTLPKPHRQHPVVLEMDAQRAASAQLRVADWITAFAGSMNFVYLHIAIFTIWMVFFEPKPWPTLTLVVSLEAIFLSTFVMIGQNRQAAFQQAKADHDFTEQELELKTNTDITREIDRLTTELHQRLLSQAGRSAAPPR</sequence>
<reference evidence="3 4" key="1">
    <citation type="submission" date="2018-11" db="EMBL/GenBank/DDBJ databases">
        <title>Trebonia kvetii gen.nov., sp.nov., a novel acidophilic actinobacterium, and proposal of the new actinobacterial family Treboniaceae fam. nov.</title>
        <authorList>
            <person name="Rapoport D."/>
            <person name="Sagova-Mareckova M."/>
            <person name="Sedlacek I."/>
            <person name="Provaznik J."/>
            <person name="Kralova S."/>
            <person name="Pavlinic D."/>
            <person name="Benes V."/>
            <person name="Kopecky J."/>
        </authorList>
    </citation>
    <scope>NUCLEOTIDE SEQUENCE [LARGE SCALE GENOMIC DNA]</scope>
    <source>
        <strain evidence="3 4">15Tr583</strain>
    </source>
</reference>
<evidence type="ECO:0000256" key="2">
    <source>
        <dbReference type="SAM" id="Phobius"/>
    </source>
</evidence>
<name>A0A6P2BUI6_9ACTN</name>
<dbReference type="Pfam" id="PF06210">
    <property type="entry name" value="DUF1003"/>
    <property type="match status" value="1"/>
</dbReference>
<proteinExistence type="predicted"/>
<evidence type="ECO:0000313" key="4">
    <source>
        <dbReference type="Proteomes" id="UP000460272"/>
    </source>
</evidence>
<keyword evidence="2" id="KW-1133">Transmembrane helix</keyword>
<protein>
    <submittedName>
        <fullName evidence="3">DUF1003 domain-containing protein</fullName>
    </submittedName>
</protein>
<feature type="region of interest" description="Disordered" evidence="1">
    <location>
        <begin position="1"/>
        <end position="26"/>
    </location>
</feature>
<evidence type="ECO:0000256" key="1">
    <source>
        <dbReference type="SAM" id="MobiDB-lite"/>
    </source>
</evidence>
<keyword evidence="2" id="KW-0472">Membrane</keyword>
<dbReference type="AlphaFoldDB" id="A0A6P2BUI6"/>
<dbReference type="InterPro" id="IPR010406">
    <property type="entry name" value="DUF1003"/>
</dbReference>
<dbReference type="OrthoDB" id="9795736at2"/>
<feature type="transmembrane region" description="Helical" evidence="2">
    <location>
        <begin position="103"/>
        <end position="123"/>
    </location>
</feature>